<evidence type="ECO:0000256" key="3">
    <source>
        <dbReference type="ARBA" id="ARBA00022833"/>
    </source>
</evidence>
<dbReference type="SUPFAM" id="SSF57701">
    <property type="entry name" value="Zn2/Cys6 DNA-binding domain"/>
    <property type="match status" value="1"/>
</dbReference>
<accession>A0A4S4MVJ1</accession>
<gene>
    <name evidence="10" type="ORF">EUX98_g4802</name>
</gene>
<evidence type="ECO:0000256" key="5">
    <source>
        <dbReference type="ARBA" id="ARBA00023125"/>
    </source>
</evidence>
<name>A0A4S4MVJ1_9APHY</name>
<keyword evidence="11" id="KW-1185">Reference proteome</keyword>
<evidence type="ECO:0000256" key="4">
    <source>
        <dbReference type="ARBA" id="ARBA00023015"/>
    </source>
</evidence>
<proteinExistence type="predicted"/>
<evidence type="ECO:0000313" key="11">
    <source>
        <dbReference type="Proteomes" id="UP000308730"/>
    </source>
</evidence>
<evidence type="ECO:0000259" key="9">
    <source>
        <dbReference type="PROSITE" id="PS50048"/>
    </source>
</evidence>
<dbReference type="PANTHER" id="PTHR31313">
    <property type="entry name" value="TY1 ENHANCER ACTIVATOR"/>
    <property type="match status" value="1"/>
</dbReference>
<comment type="subcellular location">
    <subcellularLocation>
        <location evidence="1">Nucleus</location>
    </subcellularLocation>
</comment>
<feature type="compositionally biased region" description="Low complexity" evidence="8">
    <location>
        <begin position="264"/>
        <end position="274"/>
    </location>
</feature>
<dbReference type="PROSITE" id="PS50048">
    <property type="entry name" value="ZN2_CY6_FUNGAL_2"/>
    <property type="match status" value="1"/>
</dbReference>
<dbReference type="PANTHER" id="PTHR31313:SF78">
    <property type="entry name" value="TRANSCRIPTION FACTOR DOMAIN-CONTAINING PROTEIN"/>
    <property type="match status" value="1"/>
</dbReference>
<feature type="compositionally biased region" description="Low complexity" evidence="8">
    <location>
        <begin position="233"/>
        <end position="255"/>
    </location>
</feature>
<dbReference type="EMBL" id="SGPM01000126">
    <property type="protein sequence ID" value="THH29388.1"/>
    <property type="molecule type" value="Genomic_DNA"/>
</dbReference>
<dbReference type="Pfam" id="PF00172">
    <property type="entry name" value="Zn_clus"/>
    <property type="match status" value="1"/>
</dbReference>
<dbReference type="GO" id="GO:0000981">
    <property type="term" value="F:DNA-binding transcription factor activity, RNA polymerase II-specific"/>
    <property type="evidence" value="ECO:0007669"/>
    <property type="project" value="InterPro"/>
</dbReference>
<evidence type="ECO:0000313" key="10">
    <source>
        <dbReference type="EMBL" id="THH29388.1"/>
    </source>
</evidence>
<dbReference type="InterPro" id="IPR001138">
    <property type="entry name" value="Zn2Cys6_DnaBD"/>
</dbReference>
<comment type="caution">
    <text evidence="10">The sequence shown here is derived from an EMBL/GenBank/DDBJ whole genome shotgun (WGS) entry which is preliminary data.</text>
</comment>
<dbReference type="InterPro" id="IPR036864">
    <property type="entry name" value="Zn2-C6_fun-type_DNA-bd_sf"/>
</dbReference>
<keyword evidence="6" id="KW-0804">Transcription</keyword>
<evidence type="ECO:0000256" key="1">
    <source>
        <dbReference type="ARBA" id="ARBA00004123"/>
    </source>
</evidence>
<dbReference type="Gene3D" id="4.10.240.10">
    <property type="entry name" value="Zn(2)-C6 fungal-type DNA-binding domain"/>
    <property type="match status" value="1"/>
</dbReference>
<feature type="compositionally biased region" description="Low complexity" evidence="8">
    <location>
        <begin position="184"/>
        <end position="218"/>
    </location>
</feature>
<evidence type="ECO:0000256" key="8">
    <source>
        <dbReference type="SAM" id="MobiDB-lite"/>
    </source>
</evidence>
<dbReference type="CDD" id="cd00067">
    <property type="entry name" value="GAL4"/>
    <property type="match status" value="1"/>
</dbReference>
<feature type="region of interest" description="Disordered" evidence="8">
    <location>
        <begin position="178"/>
        <end position="274"/>
    </location>
</feature>
<keyword evidence="2" id="KW-0479">Metal-binding</keyword>
<feature type="domain" description="Zn(2)-C6 fungal-type" evidence="9">
    <location>
        <begin position="5"/>
        <end position="38"/>
    </location>
</feature>
<dbReference type="GO" id="GO:0003677">
    <property type="term" value="F:DNA binding"/>
    <property type="evidence" value="ECO:0007669"/>
    <property type="project" value="UniProtKB-KW"/>
</dbReference>
<dbReference type="InterPro" id="IPR051615">
    <property type="entry name" value="Transcr_Regulatory_Elem"/>
</dbReference>
<reference evidence="10 11" key="1">
    <citation type="submission" date="2019-02" db="EMBL/GenBank/DDBJ databases">
        <title>Genome sequencing of the rare red list fungi Antrodiella citrinella (Flaviporus citrinellus).</title>
        <authorList>
            <person name="Buettner E."/>
            <person name="Kellner H."/>
        </authorList>
    </citation>
    <scope>NUCLEOTIDE SEQUENCE [LARGE SCALE GENOMIC DNA]</scope>
    <source>
        <strain evidence="10 11">DSM 108506</strain>
    </source>
</reference>
<protein>
    <recommendedName>
        <fullName evidence="9">Zn(2)-C6 fungal-type domain-containing protein</fullName>
    </recommendedName>
</protein>
<evidence type="ECO:0000256" key="6">
    <source>
        <dbReference type="ARBA" id="ARBA00023163"/>
    </source>
</evidence>
<keyword evidence="4" id="KW-0805">Transcription regulation</keyword>
<organism evidence="10 11">
    <name type="scientific">Antrodiella citrinella</name>
    <dbReference type="NCBI Taxonomy" id="2447956"/>
    <lineage>
        <taxon>Eukaryota</taxon>
        <taxon>Fungi</taxon>
        <taxon>Dikarya</taxon>
        <taxon>Basidiomycota</taxon>
        <taxon>Agaricomycotina</taxon>
        <taxon>Agaricomycetes</taxon>
        <taxon>Polyporales</taxon>
        <taxon>Steccherinaceae</taxon>
        <taxon>Antrodiella</taxon>
    </lineage>
</organism>
<keyword evidence="3" id="KW-0862">Zinc</keyword>
<evidence type="ECO:0000256" key="7">
    <source>
        <dbReference type="ARBA" id="ARBA00023242"/>
    </source>
</evidence>
<feature type="region of interest" description="Disordered" evidence="8">
    <location>
        <begin position="321"/>
        <end position="345"/>
    </location>
</feature>
<keyword evidence="7" id="KW-0539">Nucleus</keyword>
<dbReference type="Proteomes" id="UP000308730">
    <property type="component" value="Unassembled WGS sequence"/>
</dbReference>
<evidence type="ECO:0000256" key="2">
    <source>
        <dbReference type="ARBA" id="ARBA00022723"/>
    </source>
</evidence>
<sequence>MSPSACDQCRRNKNKCEPASGPIAACRSCLSMGIACTYTNPSRKRGPPKGYILALERRLQQVEALLGTIIGSQDPRARSLVEDLSHDGLAYHIMRRVDRGPFSPTHQPLGTTKQDFLESMIMSDQESYDGAGGQLFMDPNTNALAYSSPSAAASDDTFAVPDFDWHQRIQDMLDVSQASRMRRQSLQSTTSNASSSHRPTSHSIPSPTSHSNPNHPSTFSGPMTPVDALSPMTPASLTMAPSSSSSPIHTPGSSPYPYPYMNLPSTQQSQPPATQYVSQAQYANTGEQQQQQHTQTSADWFQDFSGVSGGVRLNQFGDTSELQDVKPPGLGLGSTQSNGNGGGMPMVRVYDSSGYDVSNARMQAGGRYPCPA</sequence>
<dbReference type="PROSITE" id="PS00463">
    <property type="entry name" value="ZN2_CY6_FUNGAL_1"/>
    <property type="match status" value="1"/>
</dbReference>
<dbReference type="AlphaFoldDB" id="A0A4S4MVJ1"/>
<dbReference type="SMART" id="SM00066">
    <property type="entry name" value="GAL4"/>
    <property type="match status" value="1"/>
</dbReference>
<dbReference type="GO" id="GO:0005634">
    <property type="term" value="C:nucleus"/>
    <property type="evidence" value="ECO:0007669"/>
    <property type="project" value="UniProtKB-SubCell"/>
</dbReference>
<dbReference type="OrthoDB" id="2123952at2759"/>
<keyword evidence="5" id="KW-0238">DNA-binding</keyword>
<dbReference type="GO" id="GO:0008270">
    <property type="term" value="F:zinc ion binding"/>
    <property type="evidence" value="ECO:0007669"/>
    <property type="project" value="InterPro"/>
</dbReference>